<dbReference type="Proteomes" id="UP001152747">
    <property type="component" value="Unassembled WGS sequence"/>
</dbReference>
<organism evidence="1 2">
    <name type="scientific">Caenorhabditis angaria</name>
    <dbReference type="NCBI Taxonomy" id="860376"/>
    <lineage>
        <taxon>Eukaryota</taxon>
        <taxon>Metazoa</taxon>
        <taxon>Ecdysozoa</taxon>
        <taxon>Nematoda</taxon>
        <taxon>Chromadorea</taxon>
        <taxon>Rhabditida</taxon>
        <taxon>Rhabditina</taxon>
        <taxon>Rhabditomorpha</taxon>
        <taxon>Rhabditoidea</taxon>
        <taxon>Rhabditidae</taxon>
        <taxon>Peloderinae</taxon>
        <taxon>Caenorhabditis</taxon>
    </lineage>
</organism>
<sequence>MLIFLILLPGLIFCFEPIEVANSLIFKVYLNIREEDHVNQYFHPEFQHKNCSGEHRMSKTEIIENSKKLNRIFVENKSDRSFFRVFDAKFDADHDGKLHFKVQNKKDFPKYFEVYAEQRKQMPPENMINEQDGWMFMWQSEVCYCN</sequence>
<dbReference type="EMBL" id="CANHGI010000004">
    <property type="protein sequence ID" value="CAI5447368.1"/>
    <property type="molecule type" value="Genomic_DNA"/>
</dbReference>
<name>A0A9P1N2C8_9PELO</name>
<accession>A0A9P1N2C8</accession>
<reference evidence="1" key="1">
    <citation type="submission" date="2022-11" db="EMBL/GenBank/DDBJ databases">
        <authorList>
            <person name="Kikuchi T."/>
        </authorList>
    </citation>
    <scope>NUCLEOTIDE SEQUENCE</scope>
    <source>
        <strain evidence="1">PS1010</strain>
    </source>
</reference>
<evidence type="ECO:0000313" key="1">
    <source>
        <dbReference type="EMBL" id="CAI5447368.1"/>
    </source>
</evidence>
<protein>
    <submittedName>
        <fullName evidence="1">Uncharacterized protein</fullName>
    </submittedName>
</protein>
<proteinExistence type="predicted"/>
<gene>
    <name evidence="1" type="ORF">CAMP_LOCUS10005</name>
</gene>
<dbReference type="AlphaFoldDB" id="A0A9P1N2C8"/>
<evidence type="ECO:0000313" key="2">
    <source>
        <dbReference type="Proteomes" id="UP001152747"/>
    </source>
</evidence>
<comment type="caution">
    <text evidence="1">The sequence shown here is derived from an EMBL/GenBank/DDBJ whole genome shotgun (WGS) entry which is preliminary data.</text>
</comment>
<keyword evidence="2" id="KW-1185">Reference proteome</keyword>